<reference evidence="1" key="1">
    <citation type="submission" date="2019-03" db="EMBL/GenBank/DDBJ databases">
        <title>Lake Tanganyika Metagenome-Assembled Genomes (MAGs).</title>
        <authorList>
            <person name="Tran P."/>
        </authorList>
    </citation>
    <scope>NUCLEOTIDE SEQUENCE</scope>
    <source>
        <strain evidence="1">K_DeepCast_65m_m2_066</strain>
    </source>
</reference>
<dbReference type="InterPro" id="IPR021957">
    <property type="entry name" value="DUF3574"/>
</dbReference>
<dbReference type="Pfam" id="PF12098">
    <property type="entry name" value="DUF3574"/>
    <property type="match status" value="1"/>
</dbReference>
<sequence>MCRNAAPVPWSRHWGWRRYREGEFLVLGSGCAPMLVHAEPAHAQEEHAQTPPFVGELFVRTGLYFGSLRPDQSHVTAEELKMFLDEVITPRFPDGLTLLTGLGQFRTASNQIIQERARLLILLYQALPPQLPIVPTGLRPGNCWRGTAHLAAGSAVCHNVRRCEGFASAR</sequence>
<name>A0A937VX05_UNCTE</name>
<comment type="caution">
    <text evidence="1">The sequence shown here is derived from an EMBL/GenBank/DDBJ whole genome shotgun (WGS) entry which is preliminary data.</text>
</comment>
<gene>
    <name evidence="1" type="ORF">FJZ47_01495</name>
</gene>
<proteinExistence type="predicted"/>
<dbReference type="EMBL" id="VGLS01000022">
    <property type="protein sequence ID" value="MBM3222467.1"/>
    <property type="molecule type" value="Genomic_DNA"/>
</dbReference>
<evidence type="ECO:0000313" key="2">
    <source>
        <dbReference type="Proteomes" id="UP000712673"/>
    </source>
</evidence>
<protein>
    <submittedName>
        <fullName evidence="1">DUF3574 domain-containing protein</fullName>
    </submittedName>
</protein>
<organism evidence="1 2">
    <name type="scientific">Tectimicrobiota bacterium</name>
    <dbReference type="NCBI Taxonomy" id="2528274"/>
    <lineage>
        <taxon>Bacteria</taxon>
        <taxon>Pseudomonadati</taxon>
        <taxon>Nitrospinota/Tectimicrobiota group</taxon>
        <taxon>Candidatus Tectimicrobiota</taxon>
    </lineage>
</organism>
<dbReference type="AlphaFoldDB" id="A0A937VX05"/>
<evidence type="ECO:0000313" key="1">
    <source>
        <dbReference type="EMBL" id="MBM3222467.1"/>
    </source>
</evidence>
<dbReference type="Proteomes" id="UP000712673">
    <property type="component" value="Unassembled WGS sequence"/>
</dbReference>
<accession>A0A937VX05</accession>